<name>A0A5J4SIV6_9ZZZZ</name>
<evidence type="ECO:0000313" key="1">
    <source>
        <dbReference type="EMBL" id="KAA6346174.1"/>
    </source>
</evidence>
<dbReference type="Gene3D" id="2.60.120.260">
    <property type="entry name" value="Galactose-binding domain-like"/>
    <property type="match status" value="1"/>
</dbReference>
<evidence type="ECO:0008006" key="2">
    <source>
        <dbReference type="Google" id="ProtNLM"/>
    </source>
</evidence>
<organism evidence="1">
    <name type="scientific">termite gut metagenome</name>
    <dbReference type="NCBI Taxonomy" id="433724"/>
    <lineage>
        <taxon>unclassified sequences</taxon>
        <taxon>metagenomes</taxon>
        <taxon>organismal metagenomes</taxon>
    </lineage>
</organism>
<dbReference type="PANTHER" id="PTHR36848:SF2">
    <property type="entry name" value="SECRETED PROTEIN"/>
    <property type="match status" value="1"/>
</dbReference>
<comment type="caution">
    <text evidence="1">The sequence shown here is derived from an EMBL/GenBank/DDBJ whole genome shotgun (WGS) entry which is preliminary data.</text>
</comment>
<protein>
    <recommendedName>
        <fullName evidence="2">Glycosyl hydrolases family 2 sugar binding domain-containing protein</fullName>
    </recommendedName>
</protein>
<dbReference type="PANTHER" id="PTHR36848">
    <property type="entry name" value="DNA-BINDING PROTEIN (PUTATIVE SECRETED PROTEIN)-RELATED"/>
    <property type="match status" value="1"/>
</dbReference>
<dbReference type="EMBL" id="SNRY01000140">
    <property type="protein sequence ID" value="KAA6346174.1"/>
    <property type="molecule type" value="Genomic_DNA"/>
</dbReference>
<proteinExistence type="predicted"/>
<accession>A0A5J4SIV6</accession>
<dbReference type="InterPro" id="IPR008979">
    <property type="entry name" value="Galactose-bd-like_sf"/>
</dbReference>
<reference evidence="1" key="1">
    <citation type="submission" date="2019-03" db="EMBL/GenBank/DDBJ databases">
        <title>Single cell metagenomics reveals metabolic interactions within the superorganism composed of flagellate Streblomastix strix and complex community of Bacteroidetes bacteria on its surface.</title>
        <authorList>
            <person name="Treitli S.C."/>
            <person name="Kolisko M."/>
            <person name="Husnik F."/>
            <person name="Keeling P."/>
            <person name="Hampl V."/>
        </authorList>
    </citation>
    <scope>NUCLEOTIDE SEQUENCE</scope>
    <source>
        <strain evidence="1">STM</strain>
    </source>
</reference>
<dbReference type="Pfam" id="PF17132">
    <property type="entry name" value="Glyco_hydro_106"/>
    <property type="match status" value="1"/>
</dbReference>
<dbReference type="SUPFAM" id="SSF49785">
    <property type="entry name" value="Galactose-binding domain-like"/>
    <property type="match status" value="1"/>
</dbReference>
<sequence>MIPTQSDGNSYLGIKQFESTLFNNLNKNSMMNRIILMLSCVSLFCLVGCSSDKSSVKDISHFDALSKEFAEPAKEYGTAPLWVWNTKVTPEMIDNSLIALKDKGFGGVFVHPRPGMISEYLSDEWFSLYRHAIDKAKELDMNVWIYDENSYPSGFAGGHVPDVMPESYNQGQGLKLSKFEILPDTAADSYFIYLKEENGAVTDITAKLKDNAGKKGNYYLFSKTYYGKSSWYGGYSYVDLLYPGVTQKFIEVTMSGYEKTIGDEFGKSVPGCFTDEPNIQSPGGIRWTPDLFEVFQQRWGYDLKVALPSLYEETGNWKTVRHNYFQTLLQLFVDRWAKPYHDYCAAHNLLFTGHYWEHGWPDMGEGPDNMAMYAWHQQPAIDMLFNQFNETSPNAQFGNVRSVKELSSVANQMGYRRTLSETYGGGAWEETFRDFKRLGDWEYVLGVNFMNQHIADLSIAGARKYDYPPVFSEVEPWWSYYGYLNRHFARLSMALSAGEQINDILILEPTTSIWQYFAYRNSNPQFRKIGQDFQTFITTLEKAQVEYDLGSENIIKDQGKTAKGKFVINKRAYSKVVIPPMTENLDAPTFKLLKEFSQKGGTILAFSLPNILDGKPDAEMEKFFAEDSHVRRFDTLTDDVIGTEFASANISITKLGGNLFHHRRTMADGQVLFLANSSLEEAVKGRVTIEGKDAVVLHTLTGAMQDYPEIADGKTIQMSYDIPPAGSLLLYVFDEKQQGFAPPVATGTYTTVKESSPIIAVPQGKNVLTVDFCDLQLGKEVFTDIHIYDAADKVYKHHGFTSGNPWNTSVQFKDQTVSRDTFKTGGFKAIYHFTVTGDFDMTSMQAVIERPELYKLSLNGKDITPETSQWWLDRELGIVNIGSAVKKGENSLVVNLSPMRTMAEIEQVIIMGNFTVRPVAKGFTISPPATLTTGSWKTQGWNFYPGVVAYSKTYEISDPNAAYRVSLGEWSGTVAEILVNGESAGIIGFEPYSADVSGKVKQGVNTIEVKVAGSNKNLFGPFHNNAQGVVGPGSFRNVKNYPSGKDYIQLDYGLMNDFRLEESKK</sequence>
<dbReference type="AlphaFoldDB" id="A0A5J4SIV6"/>
<dbReference type="InterPro" id="IPR053161">
    <property type="entry name" value="Ulvan_degrading_GH"/>
</dbReference>
<gene>
    <name evidence="1" type="ORF">EZS27_006297</name>
</gene>